<reference evidence="2" key="1">
    <citation type="submission" date="2010-12" db="EMBL/GenBank/DDBJ databases">
        <authorList>
            <person name="Shu H.-W."/>
            <person name="Liu T.-T."/>
            <person name="Hu W.S."/>
            <person name="Chang H.-Y."/>
            <person name="Hsiao K.-J."/>
            <person name="Tsai S.-F."/>
            <person name="Ng W.V."/>
        </authorList>
    </citation>
    <scope>NUCLEOTIDE SEQUENCE</scope>
    <source>
        <strain evidence="2">M64</strain>
    </source>
</reference>
<dbReference type="EMBL" id="CP002458">
    <property type="protein sequence ID" value="ADV34923.1"/>
    <property type="molecule type" value="Genomic_DNA"/>
</dbReference>
<organism evidence="2 3">
    <name type="scientific">Mycoplasmopsis fermentans (strain M64)</name>
    <name type="common">Mycoplasma fermentans</name>
    <dbReference type="NCBI Taxonomy" id="943945"/>
    <lineage>
        <taxon>Bacteria</taxon>
        <taxon>Bacillati</taxon>
        <taxon>Mycoplasmatota</taxon>
        <taxon>Mycoplasmoidales</taxon>
        <taxon>Metamycoplasmataceae</taxon>
        <taxon>Mycoplasmopsis</taxon>
    </lineage>
</organism>
<evidence type="ECO:0000313" key="2">
    <source>
        <dbReference type="EMBL" id="ADV34923.1"/>
    </source>
</evidence>
<dbReference type="Proteomes" id="UP000007473">
    <property type="component" value="Chromosome"/>
</dbReference>
<name>A0AB32XCS4_MYCFM</name>
<gene>
    <name evidence="1" type="ordered locus">MfeM64YM_0590</name>
    <name evidence="2" type="ordered locus">MfeM64YM_0928</name>
</gene>
<proteinExistence type="predicted"/>
<evidence type="ECO:0000313" key="1">
    <source>
        <dbReference type="EMBL" id="ADV34588.1"/>
    </source>
</evidence>
<sequence length="36" mass="4193">MKIEKRNLAKRIKEASKALKTNTLDNKIEHDKKGNK</sequence>
<accession>A0AB32XCS4</accession>
<evidence type="ECO:0000313" key="3">
    <source>
        <dbReference type="Proteomes" id="UP000007473"/>
    </source>
</evidence>
<protein>
    <submittedName>
        <fullName evidence="2">Uncharacterized protein</fullName>
    </submittedName>
</protein>
<dbReference type="KEGG" id="mfm:MfeM64YM_0590"/>
<dbReference type="AlphaFoldDB" id="A0AB32XCS4"/>
<dbReference type="EMBL" id="CP002458">
    <property type="protein sequence ID" value="ADV34588.1"/>
    <property type="molecule type" value="Genomic_DNA"/>
</dbReference>
<reference evidence="2 3" key="2">
    <citation type="journal article" date="2011" name="J. Bacteriol.">
        <title>Genome sequence of the repetitive-sequence-rich Mycoplasma fermentans strain M64.</title>
        <authorList>
            <person name="Shu H.W."/>
            <person name="Liu T.T."/>
            <person name="Chang H.Y."/>
            <person name="Liu Y.M."/>
            <person name="Wu K.M."/>
            <person name="Shu H.Y."/>
            <person name="Tsai S.F."/>
            <person name="Hsiao K.J."/>
            <person name="Hu W.S."/>
            <person name="Ng W.V."/>
        </authorList>
    </citation>
    <scope>NUCLEOTIDE SEQUENCE [LARGE SCALE GENOMIC DNA]</scope>
    <source>
        <strain evidence="2 3">M64</strain>
    </source>
</reference>
<dbReference type="KEGG" id="mfm:MfeM64YM_0928"/>